<dbReference type="EMBL" id="JAODUO010000203">
    <property type="protein sequence ID" value="KAK2186362.1"/>
    <property type="molecule type" value="Genomic_DNA"/>
</dbReference>
<accession>A0AAD9UED7</accession>
<feature type="domain" description="RING-type" evidence="6">
    <location>
        <begin position="917"/>
        <end position="956"/>
    </location>
</feature>
<proteinExistence type="predicted"/>
<dbReference type="InterPro" id="IPR031248">
    <property type="entry name" value="RNF213"/>
</dbReference>
<dbReference type="InterPro" id="IPR036691">
    <property type="entry name" value="Endo/exonu/phosph_ase_sf"/>
</dbReference>
<dbReference type="Gene3D" id="3.30.40.10">
    <property type="entry name" value="Zinc/RING finger domain, C3HC4 (zinc finger)"/>
    <property type="match status" value="1"/>
</dbReference>
<dbReference type="SUPFAM" id="SSF56219">
    <property type="entry name" value="DNase I-like"/>
    <property type="match status" value="1"/>
</dbReference>
<dbReference type="Proteomes" id="UP001209878">
    <property type="component" value="Unassembled WGS sequence"/>
</dbReference>
<evidence type="ECO:0000256" key="2">
    <source>
        <dbReference type="ARBA" id="ARBA00022771"/>
    </source>
</evidence>
<feature type="compositionally biased region" description="Basic and acidic residues" evidence="5">
    <location>
        <begin position="1531"/>
        <end position="1548"/>
    </location>
</feature>
<protein>
    <recommendedName>
        <fullName evidence="6">RING-type domain-containing protein</fullName>
    </recommendedName>
</protein>
<dbReference type="GO" id="GO:0008270">
    <property type="term" value="F:zinc ion binding"/>
    <property type="evidence" value="ECO:0007669"/>
    <property type="project" value="UniProtKB-KW"/>
</dbReference>
<gene>
    <name evidence="7" type="ORF">NP493_203g02049</name>
</gene>
<evidence type="ECO:0000313" key="8">
    <source>
        <dbReference type="Proteomes" id="UP001209878"/>
    </source>
</evidence>
<dbReference type="PANTHER" id="PTHR22605:SF16">
    <property type="entry name" value="E3 UBIQUITIN-PROTEIN LIGASE RNF213"/>
    <property type="match status" value="1"/>
</dbReference>
<keyword evidence="8" id="KW-1185">Reference proteome</keyword>
<comment type="caution">
    <text evidence="7">The sequence shown here is derived from an EMBL/GenBank/DDBJ whole genome shotgun (WGS) entry which is preliminary data.</text>
</comment>
<dbReference type="PROSITE" id="PS00518">
    <property type="entry name" value="ZF_RING_1"/>
    <property type="match status" value="1"/>
</dbReference>
<feature type="region of interest" description="Disordered" evidence="5">
    <location>
        <begin position="1527"/>
        <end position="1558"/>
    </location>
</feature>
<dbReference type="InterPro" id="IPR017907">
    <property type="entry name" value="Znf_RING_CS"/>
</dbReference>
<dbReference type="GO" id="GO:0016887">
    <property type="term" value="F:ATP hydrolysis activity"/>
    <property type="evidence" value="ECO:0007669"/>
    <property type="project" value="InterPro"/>
</dbReference>
<organism evidence="7 8">
    <name type="scientific">Ridgeia piscesae</name>
    <name type="common">Tubeworm</name>
    <dbReference type="NCBI Taxonomy" id="27915"/>
    <lineage>
        <taxon>Eukaryota</taxon>
        <taxon>Metazoa</taxon>
        <taxon>Spiralia</taxon>
        <taxon>Lophotrochozoa</taxon>
        <taxon>Annelida</taxon>
        <taxon>Polychaeta</taxon>
        <taxon>Sedentaria</taxon>
        <taxon>Canalipalpata</taxon>
        <taxon>Sabellida</taxon>
        <taxon>Siboglinidae</taxon>
        <taxon>Ridgeia</taxon>
    </lineage>
</organism>
<keyword evidence="3" id="KW-0862">Zinc</keyword>
<dbReference type="InterPro" id="IPR013083">
    <property type="entry name" value="Znf_RING/FYVE/PHD"/>
</dbReference>
<evidence type="ECO:0000313" key="7">
    <source>
        <dbReference type="EMBL" id="KAK2186362.1"/>
    </source>
</evidence>
<dbReference type="GO" id="GO:0004842">
    <property type="term" value="F:ubiquitin-protein transferase activity"/>
    <property type="evidence" value="ECO:0007669"/>
    <property type="project" value="InterPro"/>
</dbReference>
<dbReference type="SUPFAM" id="SSF57850">
    <property type="entry name" value="RING/U-box"/>
    <property type="match status" value="1"/>
</dbReference>
<sequence length="1558" mass="178249">MLIEYYAYFGGQRFVDLGLGTHRVKCRVHEDFRLIVVAEKEVVYLKYPIPLINRLEKHVLAMTTMLNSSQITVLNQLKQWANQFVEVHTPLPAARRGWKSLSEADVFIGYHADTAASLVLQMSRQSAPKQNIEGEEDVERDDNWANETLRGAQKLLLQCATPESVIRLRKTKLSHEEQRHVKCYFQEQRHNSLDEFLFHELCEREPQQPDADLFIQVTTHAKLLSNADIERLCEVLKMRRKAVTHVRLQAFATEQQFSRCIRAFSNAKAPEERLMLLQCDHNADLIACARHNIENEFNQTAAAPGHRRHVVFVIQLPRTAGGCFLGFQGERWKSFHIDDVQPQRDNLPSLSALMDQSVSSLFGDAVEEEMLQASAIAESFAKLRLATHDTANKPEVESDVGATVSCLQRVLRDNRTDETTKCNSVDSLIRQCVHAASVILKDPDTTKERKTERVQLLLQLLKPKKRGENELCFIDVLIKRIYLLLREKEENAMTGDMARRWLSDEAASVVSVNRIGTFREAIRHYLEEKVTPMLAAVITLADANAGLDILSDNDASTSWLRTLYLRMLNDPRVVALTYADLQSTDKSELAEMQVRSTGCDGAAFKARLPFSWIIKDKMDMLIHHAEEMTERDDLDTLVCRLLRESPLGIILDKTGDEQLGMAELVNLYLTDFVHMVHTPRSNNAEIELKLVRVAILAAARGLQARSRHEADDASVKPDDDGPSFDLTIQRIHITFKTIQQRLRQFDETAQLWPKCVEQLEELSTNSDSCFPYDEMTLDGQAVLLLLKSLIPKGECLNDAEQRVVWIKSVQRFQPLVEQFLSLVKNKAVEYGKASIELGNTCRLMWTRISVVHLFLSHVCPVTTDTESLGVKRCMPLWMMLKDHQDFKKLPALQQVEKFLKSANTTAHKSFYGELTMCKQCQSPIETSVRLSCDHIVCLNCVKEMNITKNRKCAVCKREWNEDNIPTPVAENCEVTARYNTYKERCNTFFMELVSRFCFEGDSPPEDGVVMRLLDHVTHHAQRDTGQPLTKEMTVFDSIDTTPVVRSLLLQLLLRSEVDVVKGHLQQYFDQAKQMVQQSTTETVELCLLFVSCLEDSYNNKASRFVESEIEQLKMAIDAITKAKVHITAERVHVDKLEAIALARFGLALTATWMERLYVQEQRCNYKTEVRRMFDVAETLCNELPLRWPGLFLMRQLGRRFGHDSLRKVVEYPHLRWVIPQHVRDAQNNEMVDRFVVIGENYKHLRHAIQQVTWAALRENDPIINEVLEKMPDDTTTKRSLLLALYTEVTVSGALTDTQPAIPMEEEEELLLRFAQWNVRTLLDREAADRPERRTALVAMELAKYNIDIAALCETRFSQSGSINDLDYSFFWSGKPKRERMEAGVGFAIKKDIVTKLTEMPRPISDRIMTMRLPLSKDNFATIISMYTPTMTNPDENKEAFYNQLTSVLSGIPHAAIKSGFQNTTKHNRQGTSKPTKLNTAKLSTISHRESFEQEMDSALAQWEENVSSTPTSEWAALQQVVYNTAKTYLGKPDRNHQDQELHEQKRPSPPENVANQEH</sequence>
<name>A0AAD9UED7_RIDPI</name>
<reference evidence="7" key="1">
    <citation type="journal article" date="2023" name="Mol. Biol. Evol.">
        <title>Third-Generation Sequencing Reveals the Adaptive Role of the Epigenome in Three Deep-Sea Polychaetes.</title>
        <authorList>
            <person name="Perez M."/>
            <person name="Aroh O."/>
            <person name="Sun Y."/>
            <person name="Lan Y."/>
            <person name="Juniper S.K."/>
            <person name="Young C.R."/>
            <person name="Angers B."/>
            <person name="Qian P.Y."/>
        </authorList>
    </citation>
    <scope>NUCLEOTIDE SEQUENCE</scope>
    <source>
        <strain evidence="7">R07B-5</strain>
    </source>
</reference>
<keyword evidence="2 4" id="KW-0863">Zinc-finger</keyword>
<keyword evidence="1" id="KW-0479">Metal-binding</keyword>
<evidence type="ECO:0000256" key="3">
    <source>
        <dbReference type="ARBA" id="ARBA00022833"/>
    </source>
</evidence>
<dbReference type="PROSITE" id="PS50089">
    <property type="entry name" value="ZF_RING_2"/>
    <property type="match status" value="1"/>
</dbReference>
<dbReference type="Gene3D" id="3.60.10.10">
    <property type="entry name" value="Endonuclease/exonuclease/phosphatase"/>
    <property type="match status" value="1"/>
</dbReference>
<evidence type="ECO:0000256" key="1">
    <source>
        <dbReference type="ARBA" id="ARBA00022723"/>
    </source>
</evidence>
<dbReference type="InterPro" id="IPR001841">
    <property type="entry name" value="Znf_RING"/>
</dbReference>
<dbReference type="PANTHER" id="PTHR22605">
    <property type="entry name" value="RZ-TYPE DOMAIN-CONTAINING PROTEIN"/>
    <property type="match status" value="1"/>
</dbReference>
<evidence type="ECO:0000259" key="6">
    <source>
        <dbReference type="PROSITE" id="PS50089"/>
    </source>
</evidence>
<evidence type="ECO:0000256" key="5">
    <source>
        <dbReference type="SAM" id="MobiDB-lite"/>
    </source>
</evidence>
<evidence type="ECO:0000256" key="4">
    <source>
        <dbReference type="PROSITE-ProRule" id="PRU00175"/>
    </source>
</evidence>